<feature type="chain" id="PRO_5020690848" evidence="1">
    <location>
        <begin position="28"/>
        <end position="160"/>
    </location>
</feature>
<dbReference type="AlphaFoldDB" id="A0A4R5KSG1"/>
<dbReference type="OrthoDB" id="6704512at2"/>
<organism evidence="2 3">
    <name type="scientific">Paraburkholderia guartelaensis</name>
    <dbReference type="NCBI Taxonomy" id="2546446"/>
    <lineage>
        <taxon>Bacteria</taxon>
        <taxon>Pseudomonadati</taxon>
        <taxon>Pseudomonadota</taxon>
        <taxon>Betaproteobacteria</taxon>
        <taxon>Burkholderiales</taxon>
        <taxon>Burkholderiaceae</taxon>
        <taxon>Paraburkholderia</taxon>
    </lineage>
</organism>
<protein>
    <submittedName>
        <fullName evidence="2">Uncharacterized protein</fullName>
    </submittedName>
</protein>
<dbReference type="RefSeq" id="WP_133191209.1">
    <property type="nucleotide sequence ID" value="NZ_SMOD01000125.1"/>
</dbReference>
<dbReference type="Proteomes" id="UP000295606">
    <property type="component" value="Unassembled WGS sequence"/>
</dbReference>
<reference evidence="2 3" key="1">
    <citation type="submission" date="2019-03" db="EMBL/GenBank/DDBJ databases">
        <title>Paraburkholderia sp. isolated from native Mimosa gymnas in Guartela State Park, Brazil.</title>
        <authorList>
            <person name="Paulitsch F."/>
            <person name="Hungria M."/>
            <person name="Delamuta J.R.M."/>
            <person name="Ribeiro R.A."/>
            <person name="Dall'Agnol R."/>
            <person name="Silva J.S.B."/>
        </authorList>
    </citation>
    <scope>NUCLEOTIDE SEQUENCE [LARGE SCALE GENOMIC DNA]</scope>
    <source>
        <strain evidence="2 3">CNPSo 3008</strain>
    </source>
</reference>
<evidence type="ECO:0000313" key="3">
    <source>
        <dbReference type="Proteomes" id="UP000295606"/>
    </source>
</evidence>
<dbReference type="EMBL" id="SMOD01000125">
    <property type="protein sequence ID" value="TDF97767.1"/>
    <property type="molecule type" value="Genomic_DNA"/>
</dbReference>
<evidence type="ECO:0000256" key="1">
    <source>
        <dbReference type="SAM" id="SignalP"/>
    </source>
</evidence>
<evidence type="ECO:0000313" key="2">
    <source>
        <dbReference type="EMBL" id="TDF97767.1"/>
    </source>
</evidence>
<feature type="signal peptide" evidence="1">
    <location>
        <begin position="1"/>
        <end position="27"/>
    </location>
</feature>
<comment type="caution">
    <text evidence="2">The sequence shown here is derived from an EMBL/GenBank/DDBJ whole genome shotgun (WGS) entry which is preliminary data.</text>
</comment>
<gene>
    <name evidence="2" type="ORF">E1N52_43350</name>
</gene>
<sequence>MKRPQHFKHPIVAALIALGVLTCTAYAADSPADPASEEELNLTNPSTDRASSLGDFCFFSQLPPSDQKYKVVKKLKIGKGTYGSVEDILPKMAAYAQSNGADAIVQYTGSQRFGFWPWRMVRPVVRGVAVQWIDPKPVTCESIGGTTLSTILSSGQRPAK</sequence>
<name>A0A4R5KSG1_9BURK</name>
<accession>A0A4R5KSG1</accession>
<proteinExistence type="predicted"/>
<keyword evidence="1" id="KW-0732">Signal</keyword>